<keyword evidence="2" id="KW-1185">Reference proteome</keyword>
<proteinExistence type="predicted"/>
<dbReference type="HOGENOM" id="CLU_3125352_0_0_1"/>
<dbReference type="InParanoid" id="E4ZVD5"/>
<reference evidence="2" key="1">
    <citation type="journal article" date="2011" name="Nat. Commun.">
        <title>Effector diversification within compartments of the Leptosphaeria maculans genome affected by Repeat-Induced Point mutations.</title>
        <authorList>
            <person name="Rouxel T."/>
            <person name="Grandaubert J."/>
            <person name="Hane J.K."/>
            <person name="Hoede C."/>
            <person name="van de Wouw A.P."/>
            <person name="Couloux A."/>
            <person name="Dominguez V."/>
            <person name="Anthouard V."/>
            <person name="Bally P."/>
            <person name="Bourras S."/>
            <person name="Cozijnsen A.J."/>
            <person name="Ciuffetti L.M."/>
            <person name="Degrave A."/>
            <person name="Dilmaghani A."/>
            <person name="Duret L."/>
            <person name="Fudal I."/>
            <person name="Goodwin S.B."/>
            <person name="Gout L."/>
            <person name="Glaser N."/>
            <person name="Linglin J."/>
            <person name="Kema G.H.J."/>
            <person name="Lapalu N."/>
            <person name="Lawrence C.B."/>
            <person name="May K."/>
            <person name="Meyer M."/>
            <person name="Ollivier B."/>
            <person name="Poulain J."/>
            <person name="Schoch C.L."/>
            <person name="Simon A."/>
            <person name="Spatafora J.W."/>
            <person name="Stachowiak A."/>
            <person name="Turgeon B.G."/>
            <person name="Tyler B.M."/>
            <person name="Vincent D."/>
            <person name="Weissenbach J."/>
            <person name="Amselem J."/>
            <person name="Quesneville H."/>
            <person name="Oliver R.P."/>
            <person name="Wincker P."/>
            <person name="Balesdent M.-H."/>
            <person name="Howlett B.J."/>
        </authorList>
    </citation>
    <scope>NUCLEOTIDE SEQUENCE [LARGE SCALE GENOMIC DNA]</scope>
    <source>
        <strain evidence="2">JN3 / isolate v23.1.3 / race Av1-4-5-6-7-8</strain>
    </source>
</reference>
<dbReference type="VEuPathDB" id="FungiDB:LEMA_P027130.1"/>
<dbReference type="EMBL" id="FP929127">
    <property type="protein sequence ID" value="CBX95561.1"/>
    <property type="molecule type" value="Genomic_DNA"/>
</dbReference>
<gene>
    <name evidence="1" type="ORF">LEMA_P027130.1</name>
</gene>
<name>E4ZVD5_LEPMJ</name>
<evidence type="ECO:0000313" key="2">
    <source>
        <dbReference type="Proteomes" id="UP000002668"/>
    </source>
</evidence>
<sequence length="50" mass="5472">MVLLGEGGGGERDKNAQGYRNLHQVRDEIQSAHSWPAATFSGWVPQHLGL</sequence>
<protein>
    <submittedName>
        <fullName evidence="1">Predicted protein</fullName>
    </submittedName>
</protein>
<organism evidence="2">
    <name type="scientific">Leptosphaeria maculans (strain JN3 / isolate v23.1.3 / race Av1-4-5-6-7-8)</name>
    <name type="common">Blackleg fungus</name>
    <name type="synonym">Phoma lingam</name>
    <dbReference type="NCBI Taxonomy" id="985895"/>
    <lineage>
        <taxon>Eukaryota</taxon>
        <taxon>Fungi</taxon>
        <taxon>Dikarya</taxon>
        <taxon>Ascomycota</taxon>
        <taxon>Pezizomycotina</taxon>
        <taxon>Dothideomycetes</taxon>
        <taxon>Pleosporomycetidae</taxon>
        <taxon>Pleosporales</taxon>
        <taxon>Pleosporineae</taxon>
        <taxon>Leptosphaeriaceae</taxon>
        <taxon>Plenodomus</taxon>
        <taxon>Plenodomus lingam/Leptosphaeria maculans species complex</taxon>
    </lineage>
</organism>
<dbReference type="Proteomes" id="UP000002668">
    <property type="component" value="Genome"/>
</dbReference>
<dbReference type="AlphaFoldDB" id="E4ZVD5"/>
<accession>E4ZVD5</accession>
<evidence type="ECO:0000313" key="1">
    <source>
        <dbReference type="EMBL" id="CBX95561.1"/>
    </source>
</evidence>